<evidence type="ECO:0000313" key="3">
    <source>
        <dbReference type="EMBL" id="ANE43370.1"/>
    </source>
</evidence>
<dbReference type="InterPro" id="IPR036928">
    <property type="entry name" value="AS_sf"/>
</dbReference>
<dbReference type="InterPro" id="IPR023631">
    <property type="entry name" value="Amidase_dom"/>
</dbReference>
<dbReference type="OrthoDB" id="9811471at2"/>
<evidence type="ECO:0000313" key="4">
    <source>
        <dbReference type="Proteomes" id="UP000077363"/>
    </source>
</evidence>
<feature type="domain" description="Amidase" evidence="2">
    <location>
        <begin position="24"/>
        <end position="393"/>
    </location>
</feature>
<gene>
    <name evidence="3" type="ORF">SU48_05870</name>
</gene>
<feature type="region of interest" description="Disordered" evidence="1">
    <location>
        <begin position="1"/>
        <end position="20"/>
    </location>
</feature>
<dbReference type="GO" id="GO:0003824">
    <property type="term" value="F:catalytic activity"/>
    <property type="evidence" value="ECO:0007669"/>
    <property type="project" value="InterPro"/>
</dbReference>
<proteinExistence type="predicted"/>
<dbReference type="PANTHER" id="PTHR11895:SF151">
    <property type="entry name" value="GLUTAMYL-TRNA(GLN) AMIDOTRANSFERASE SUBUNIT A"/>
    <property type="match status" value="1"/>
</dbReference>
<dbReference type="EMBL" id="CP011387">
    <property type="protein sequence ID" value="ANE43370.1"/>
    <property type="molecule type" value="Genomic_DNA"/>
</dbReference>
<organism evidence="3 4">
    <name type="scientific">Deinococcus puniceus</name>
    <dbReference type="NCBI Taxonomy" id="1182568"/>
    <lineage>
        <taxon>Bacteria</taxon>
        <taxon>Thermotogati</taxon>
        <taxon>Deinococcota</taxon>
        <taxon>Deinococci</taxon>
        <taxon>Deinococcales</taxon>
        <taxon>Deinococcaceae</taxon>
        <taxon>Deinococcus</taxon>
    </lineage>
</organism>
<evidence type="ECO:0000259" key="2">
    <source>
        <dbReference type="Pfam" id="PF01425"/>
    </source>
</evidence>
<dbReference type="Proteomes" id="UP000077363">
    <property type="component" value="Chromosome"/>
</dbReference>
<reference evidence="3 4" key="1">
    <citation type="submission" date="2015-01" db="EMBL/GenBank/DDBJ databases">
        <title>Deinococcus puniceus/DY1/ whole genome sequencing.</title>
        <authorList>
            <person name="Kim M.K."/>
            <person name="Srinivasan S."/>
            <person name="Lee J.-J."/>
        </authorList>
    </citation>
    <scope>NUCLEOTIDE SEQUENCE [LARGE SCALE GENOMIC DNA]</scope>
    <source>
        <strain evidence="3 4">DY1</strain>
    </source>
</reference>
<dbReference type="Gene3D" id="3.90.1300.10">
    <property type="entry name" value="Amidase signature (AS) domain"/>
    <property type="match status" value="1"/>
</dbReference>
<dbReference type="Pfam" id="PF01425">
    <property type="entry name" value="Amidase"/>
    <property type="match status" value="1"/>
</dbReference>
<evidence type="ECO:0000256" key="1">
    <source>
        <dbReference type="SAM" id="MobiDB-lite"/>
    </source>
</evidence>
<name>A0A172T8M8_9DEIO</name>
<dbReference type="PANTHER" id="PTHR11895">
    <property type="entry name" value="TRANSAMIDASE"/>
    <property type="match status" value="1"/>
</dbReference>
<dbReference type="RefSeq" id="WP_064014433.1">
    <property type="nucleotide sequence ID" value="NZ_CP011387.1"/>
</dbReference>
<protein>
    <submittedName>
        <fullName evidence="3">Amidase</fullName>
    </submittedName>
</protein>
<accession>A0A172T8M8</accession>
<keyword evidence="4" id="KW-1185">Reference proteome</keyword>
<dbReference type="PATRIC" id="fig|1182568.3.peg.1222"/>
<dbReference type="SUPFAM" id="SSF75304">
    <property type="entry name" value="Amidase signature (AS) enzymes"/>
    <property type="match status" value="1"/>
</dbReference>
<dbReference type="AlphaFoldDB" id="A0A172T8M8"/>
<dbReference type="STRING" id="1182568.SU48_05870"/>
<sequence>MSADGSRLPGSPDFSDPQRAWAYLPAQPREGQAGGPLSGLRFSVKDLYGVEGWPLTASTRAPVPAPGNSVLVRRLLELGASAVGKTHLHEIALGITGMNGYGGTEHPTLPGHSPGGSSSGAAVSVALAGEKGGQVDFALGTDTGGSIRVPAAWCGVAGFKPSKDHPDYSLAGVLPLSPTCDHAGPLARDVTTLARVHTALTGRQLEAQAWSGLRVGLWLPEGWTDRPVREAVEAFAARLEGVGANLSPAVLPEMLDAYTPIVLSEAAQVHREALRQDDPGFTPFTLGLLRQGAALAAAEVDAAHARRADHRELLDALWSRFDVLLAPAVPTPPPLIGQDTAELEGGPLPLRRAVLRLTAPFSLLGVPALALPTQAEYVGVQLVMARGQDDRLLGLGLALEMGGIT</sequence>
<dbReference type="InterPro" id="IPR000120">
    <property type="entry name" value="Amidase"/>
</dbReference>
<dbReference type="KEGG" id="dpu:SU48_05870"/>